<name>A0ABU2LYM8_9ACTN</name>
<dbReference type="Proteomes" id="UP001183420">
    <property type="component" value="Unassembled WGS sequence"/>
</dbReference>
<proteinExistence type="predicted"/>
<dbReference type="InterPro" id="IPR036983">
    <property type="entry name" value="AIM24_sf"/>
</dbReference>
<sequence>MQSPIFNHTVNQTEEHFAPQGAHMLRVNLTRGVDVLARTGSMVAFEGMVEFDGEHQSRRQQHSQWATGEVLPLMRCFGQGAVYLANLAQHVHVLDVDHEGLTVDSSYVLALDAHLHWDVVAVDSQYGIPGVGAYNLVIAGQGKVAITTSGFPLVMRVSPESYVSADADAVVAWSSSLRVQAQAQTSNRSAWRRRGDTGEGWELSFMGEGHVVVQPSELMPPLHTSFGEQLGGQFRQTGTPGLHQGGAWGPR</sequence>
<organism evidence="1 2">
    <name type="scientific">Streptomyces millisiae</name>
    <dbReference type="NCBI Taxonomy" id="3075542"/>
    <lineage>
        <taxon>Bacteria</taxon>
        <taxon>Bacillati</taxon>
        <taxon>Actinomycetota</taxon>
        <taxon>Actinomycetes</taxon>
        <taxon>Kitasatosporales</taxon>
        <taxon>Streptomycetaceae</taxon>
        <taxon>Streptomyces</taxon>
    </lineage>
</organism>
<evidence type="ECO:0000313" key="1">
    <source>
        <dbReference type="EMBL" id="MDT0322702.1"/>
    </source>
</evidence>
<evidence type="ECO:0000313" key="2">
    <source>
        <dbReference type="Proteomes" id="UP001183420"/>
    </source>
</evidence>
<comment type="caution">
    <text evidence="1">The sequence shown here is derived from an EMBL/GenBank/DDBJ whole genome shotgun (WGS) entry which is preliminary data.</text>
</comment>
<protein>
    <submittedName>
        <fullName evidence="1">AIM24 family protein</fullName>
    </submittedName>
</protein>
<keyword evidence="2" id="KW-1185">Reference proteome</keyword>
<dbReference type="InterPro" id="IPR016031">
    <property type="entry name" value="Trp_RNA-bd_attenuator-like_dom"/>
</dbReference>
<dbReference type="SUPFAM" id="SSF51219">
    <property type="entry name" value="TRAP-like"/>
    <property type="match status" value="1"/>
</dbReference>
<reference evidence="2" key="1">
    <citation type="submission" date="2023-07" db="EMBL/GenBank/DDBJ databases">
        <title>30 novel species of actinomycetes from the DSMZ collection.</title>
        <authorList>
            <person name="Nouioui I."/>
        </authorList>
    </citation>
    <scope>NUCLEOTIDE SEQUENCE [LARGE SCALE GENOMIC DNA]</scope>
    <source>
        <strain evidence="2">DSM 44918</strain>
    </source>
</reference>
<accession>A0ABU2LYM8</accession>
<dbReference type="PANTHER" id="PTHR38074">
    <property type="entry name" value="ALTERED INHERITANCE OF MITOCHONDRIA PROTEIN 24, MITOCHONDRIAL"/>
    <property type="match status" value="1"/>
</dbReference>
<dbReference type="PANTHER" id="PTHR38074:SF1">
    <property type="entry name" value="ALTERED INHERITANCE OF MITOCHONDRIA PROTEIN 24, MITOCHONDRIAL"/>
    <property type="match status" value="1"/>
</dbReference>
<dbReference type="Pfam" id="PF01987">
    <property type="entry name" value="AIM24"/>
    <property type="match status" value="1"/>
</dbReference>
<dbReference type="Gene3D" id="3.60.160.10">
    <property type="entry name" value="Mitochondrial biogenesis AIM24"/>
    <property type="match status" value="1"/>
</dbReference>
<gene>
    <name evidence="1" type="ORF">RNC47_30760</name>
</gene>
<dbReference type="EMBL" id="JAVREM010000070">
    <property type="protein sequence ID" value="MDT0322702.1"/>
    <property type="molecule type" value="Genomic_DNA"/>
</dbReference>
<dbReference type="InterPro" id="IPR002838">
    <property type="entry name" value="AIM24"/>
</dbReference>
<dbReference type="RefSeq" id="WP_311603460.1">
    <property type="nucleotide sequence ID" value="NZ_JAVREM010000070.1"/>
</dbReference>